<keyword evidence="2" id="KW-1185">Reference proteome</keyword>
<dbReference type="Gene3D" id="2.30.110.10">
    <property type="entry name" value="Electron Transport, Fmn-binding Protein, Chain A"/>
    <property type="match status" value="1"/>
</dbReference>
<evidence type="ECO:0000313" key="1">
    <source>
        <dbReference type="EMBL" id="GAA3560691.1"/>
    </source>
</evidence>
<dbReference type="InterPro" id="IPR004378">
    <property type="entry name" value="F420H2_quin_Rdtase"/>
</dbReference>
<evidence type="ECO:0008006" key="3">
    <source>
        <dbReference type="Google" id="ProtNLM"/>
    </source>
</evidence>
<dbReference type="Proteomes" id="UP001500630">
    <property type="component" value="Unassembled WGS sequence"/>
</dbReference>
<evidence type="ECO:0000313" key="2">
    <source>
        <dbReference type="Proteomes" id="UP001500630"/>
    </source>
</evidence>
<dbReference type="EMBL" id="BAABDQ010000009">
    <property type="protein sequence ID" value="GAA3560691.1"/>
    <property type="molecule type" value="Genomic_DNA"/>
</dbReference>
<comment type="caution">
    <text evidence="1">The sequence shown here is derived from an EMBL/GenBank/DDBJ whole genome shotgun (WGS) entry which is preliminary data.</text>
</comment>
<organism evidence="1 2">
    <name type="scientific">Nonomuraea rosea</name>
    <dbReference type="NCBI Taxonomy" id="638574"/>
    <lineage>
        <taxon>Bacteria</taxon>
        <taxon>Bacillati</taxon>
        <taxon>Actinomycetota</taxon>
        <taxon>Actinomycetes</taxon>
        <taxon>Streptosporangiales</taxon>
        <taxon>Streptosporangiaceae</taxon>
        <taxon>Nonomuraea</taxon>
    </lineage>
</organism>
<reference evidence="2" key="1">
    <citation type="journal article" date="2019" name="Int. J. Syst. Evol. Microbiol.">
        <title>The Global Catalogue of Microorganisms (GCM) 10K type strain sequencing project: providing services to taxonomists for standard genome sequencing and annotation.</title>
        <authorList>
            <consortium name="The Broad Institute Genomics Platform"/>
            <consortium name="The Broad Institute Genome Sequencing Center for Infectious Disease"/>
            <person name="Wu L."/>
            <person name="Ma J."/>
        </authorList>
    </citation>
    <scope>NUCLEOTIDE SEQUENCE [LARGE SCALE GENOMIC DNA]</scope>
    <source>
        <strain evidence="2">JCM 17326</strain>
    </source>
</reference>
<accession>A0ABP6X5I2</accession>
<dbReference type="Pfam" id="PF04075">
    <property type="entry name" value="F420H2_quin_red"/>
    <property type="match status" value="1"/>
</dbReference>
<gene>
    <name evidence="1" type="ORF">GCM10022419_046660</name>
</gene>
<dbReference type="InterPro" id="IPR012349">
    <property type="entry name" value="Split_barrel_FMN-bd"/>
</dbReference>
<name>A0ABP6X5I2_9ACTN</name>
<protein>
    <recommendedName>
        <fullName evidence="3">DUF385 domain-containing protein</fullName>
    </recommendedName>
</protein>
<proteinExistence type="predicted"/>
<sequence>MRNATKRVTLWQRCYHWLYSGGRPNRVARALNGAWRVLHSTGWVGRAVTLEVRGRRTGRVIAFPLVLADHEGERYLVSMLGRNANWVLNVRAAGGRAVLRHGRRVPVQLEEVESAAARAPVLQRYLELAPGARPHVPVDRRAPLAEFERVAGQVPVFRITEPR</sequence>